<organism evidence="2 3">
    <name type="scientific">Streptomyces bottropensis ATCC 25435</name>
    <dbReference type="NCBI Taxonomy" id="1054862"/>
    <lineage>
        <taxon>Bacteria</taxon>
        <taxon>Bacillati</taxon>
        <taxon>Actinomycetota</taxon>
        <taxon>Actinomycetes</taxon>
        <taxon>Kitasatosporales</taxon>
        <taxon>Streptomycetaceae</taxon>
        <taxon>Streptomyces</taxon>
    </lineage>
</organism>
<evidence type="ECO:0000313" key="2">
    <source>
        <dbReference type="EMBL" id="EMF56435.1"/>
    </source>
</evidence>
<dbReference type="EMBL" id="KB405063">
    <property type="protein sequence ID" value="EMF56435.1"/>
    <property type="molecule type" value="Genomic_DNA"/>
</dbReference>
<name>M3FTY9_9ACTN</name>
<protein>
    <submittedName>
        <fullName evidence="2">Uncharacterized protein</fullName>
    </submittedName>
</protein>
<proteinExistence type="predicted"/>
<accession>M3FTY9</accession>
<evidence type="ECO:0000256" key="1">
    <source>
        <dbReference type="SAM" id="MobiDB-lite"/>
    </source>
</evidence>
<evidence type="ECO:0000313" key="3">
    <source>
        <dbReference type="Proteomes" id="UP000030760"/>
    </source>
</evidence>
<feature type="region of interest" description="Disordered" evidence="1">
    <location>
        <begin position="1"/>
        <end position="33"/>
    </location>
</feature>
<reference evidence="3" key="1">
    <citation type="journal article" date="2013" name="Genome Announc.">
        <title>Draft Genome Sequence of Streptomyces bottropensis ATCC 25435, a Bottromycin-Producing Actinomycete.</title>
        <authorList>
            <person name="Zhang H."/>
            <person name="Zhou W."/>
            <person name="Zhuang Y."/>
            <person name="Liang X."/>
            <person name="Liu T."/>
        </authorList>
    </citation>
    <scope>NUCLEOTIDE SEQUENCE [LARGE SCALE GENOMIC DNA]</scope>
    <source>
        <strain evidence="3">ATCC 25435</strain>
    </source>
</reference>
<gene>
    <name evidence="2" type="ORF">SBD_2187</name>
</gene>
<sequence>MAGSCRHSPPTRPAFPPRRRFLPAGRGADPGIASARLMPAQDNAAKVAERAAGHPHSPDALLLAAHLLTWPAPGLERDTDVRRHTRTLLEAAVALPAADRPAETERLRRALIDAGEIQAART</sequence>
<dbReference type="Proteomes" id="UP000030760">
    <property type="component" value="Unassembled WGS sequence"/>
</dbReference>
<dbReference type="AlphaFoldDB" id="M3FTY9"/>